<dbReference type="Proteomes" id="UP000801492">
    <property type="component" value="Unassembled WGS sequence"/>
</dbReference>
<sequence>MMVYIDLSEHLATSKKNALYTSPQIQNEIINICGEIIQHKIIEEVKKAHLFSILGDETTDIAHVEQVSLCLRYVDLKDVKHQVKEMFLEYNPTVDVTGS</sequence>
<dbReference type="EMBL" id="VTPC01079257">
    <property type="protein sequence ID" value="KAF2888183.1"/>
    <property type="molecule type" value="Genomic_DNA"/>
</dbReference>
<name>A0A8K0CPH1_IGNLU</name>
<evidence type="ECO:0000313" key="3">
    <source>
        <dbReference type="Proteomes" id="UP000801492"/>
    </source>
</evidence>
<evidence type="ECO:0000313" key="2">
    <source>
        <dbReference type="EMBL" id="KAF2888183.1"/>
    </source>
</evidence>
<reference evidence="2" key="1">
    <citation type="submission" date="2019-08" db="EMBL/GenBank/DDBJ databases">
        <title>The genome of the North American firefly Photinus pyralis.</title>
        <authorList>
            <consortium name="Photinus pyralis genome working group"/>
            <person name="Fallon T.R."/>
            <person name="Sander Lower S.E."/>
            <person name="Weng J.-K."/>
        </authorList>
    </citation>
    <scope>NUCLEOTIDE SEQUENCE</scope>
    <source>
        <strain evidence="2">TRF0915ILg1</strain>
        <tissue evidence="2">Whole body</tissue>
    </source>
</reference>
<evidence type="ECO:0000259" key="1">
    <source>
        <dbReference type="Pfam" id="PF14291"/>
    </source>
</evidence>
<dbReference type="AlphaFoldDB" id="A0A8K0CPH1"/>
<proteinExistence type="predicted"/>
<comment type="caution">
    <text evidence="2">The sequence shown here is derived from an EMBL/GenBank/DDBJ whole genome shotgun (WGS) entry which is preliminary data.</text>
</comment>
<dbReference type="PANTHER" id="PTHR45749">
    <property type="match status" value="1"/>
</dbReference>
<protein>
    <recommendedName>
        <fullName evidence="1">DUF4371 domain-containing protein</fullName>
    </recommendedName>
</protein>
<dbReference type="InterPro" id="IPR025398">
    <property type="entry name" value="DUF4371"/>
</dbReference>
<dbReference type="Pfam" id="PF14291">
    <property type="entry name" value="DUF4371"/>
    <property type="match status" value="1"/>
</dbReference>
<dbReference type="OrthoDB" id="6614843at2759"/>
<dbReference type="PANTHER" id="PTHR45749:SF21">
    <property type="entry name" value="DUF4371 DOMAIN-CONTAINING PROTEIN"/>
    <property type="match status" value="1"/>
</dbReference>
<accession>A0A8K0CPH1</accession>
<feature type="non-terminal residue" evidence="2">
    <location>
        <position position="99"/>
    </location>
</feature>
<organism evidence="2 3">
    <name type="scientific">Ignelater luminosus</name>
    <name type="common">Cucubano</name>
    <name type="synonym">Pyrophorus luminosus</name>
    <dbReference type="NCBI Taxonomy" id="2038154"/>
    <lineage>
        <taxon>Eukaryota</taxon>
        <taxon>Metazoa</taxon>
        <taxon>Ecdysozoa</taxon>
        <taxon>Arthropoda</taxon>
        <taxon>Hexapoda</taxon>
        <taxon>Insecta</taxon>
        <taxon>Pterygota</taxon>
        <taxon>Neoptera</taxon>
        <taxon>Endopterygota</taxon>
        <taxon>Coleoptera</taxon>
        <taxon>Polyphaga</taxon>
        <taxon>Elateriformia</taxon>
        <taxon>Elateroidea</taxon>
        <taxon>Elateridae</taxon>
        <taxon>Agrypninae</taxon>
        <taxon>Pyrophorini</taxon>
        <taxon>Ignelater</taxon>
    </lineage>
</organism>
<gene>
    <name evidence="2" type="ORF">ILUMI_17990</name>
</gene>
<feature type="domain" description="DUF4371" evidence="1">
    <location>
        <begin position="12"/>
        <end position="88"/>
    </location>
</feature>
<keyword evidence="3" id="KW-1185">Reference proteome</keyword>